<dbReference type="RefSeq" id="WP_049835382.1">
    <property type="nucleotide sequence ID" value="NZ_CP012160.1"/>
</dbReference>
<dbReference type="AlphaFoldDB" id="A0A0K0Y855"/>
<dbReference type="EMBL" id="CP012160">
    <property type="protein sequence ID" value="AKS47154.1"/>
    <property type="molecule type" value="Genomic_DNA"/>
</dbReference>
<dbReference type="Gene3D" id="3.40.50.1000">
    <property type="entry name" value="HAD superfamily/HAD-like"/>
    <property type="match status" value="1"/>
</dbReference>
<keyword evidence="2" id="KW-1185">Reference proteome</keyword>
<reference evidence="1 2" key="1">
    <citation type="journal article" date="2015" name="Genome Announc.">
        <title>Closed Genome Sequence of Octadecabacter temperatus SB1, the First Mesophilic Species of the Genus Octadecabacter.</title>
        <authorList>
            <person name="Voget S."/>
            <person name="Billerbeck S."/>
            <person name="Simon M."/>
            <person name="Daniel R."/>
        </authorList>
    </citation>
    <scope>NUCLEOTIDE SEQUENCE [LARGE SCALE GENOMIC DNA]</scope>
    <source>
        <strain evidence="1 2">SB1</strain>
    </source>
</reference>
<dbReference type="Proteomes" id="UP000067444">
    <property type="component" value="Chromosome"/>
</dbReference>
<dbReference type="InterPro" id="IPR041492">
    <property type="entry name" value="HAD_2"/>
</dbReference>
<evidence type="ECO:0000313" key="1">
    <source>
        <dbReference type="EMBL" id="AKS47154.1"/>
    </source>
</evidence>
<dbReference type="InterPro" id="IPR036412">
    <property type="entry name" value="HAD-like_sf"/>
</dbReference>
<dbReference type="SFLD" id="SFLDS00003">
    <property type="entry name" value="Haloacid_Dehalogenase"/>
    <property type="match status" value="1"/>
</dbReference>
<dbReference type="OrthoDB" id="9782449at2"/>
<dbReference type="STRING" id="1458307.OSB_26270"/>
<dbReference type="InterPro" id="IPR023198">
    <property type="entry name" value="PGP-like_dom2"/>
</dbReference>
<dbReference type="InterPro" id="IPR006439">
    <property type="entry name" value="HAD-SF_hydro_IA"/>
</dbReference>
<sequence length="221" mass="24163">MTAHAILFDMDGLLLDTEKVCFDNFVETRRHFSLSDSPEVFLRCVGLRRPECDRVILESLPDQVEFQDFNEVWREKISATLQREIPLKAGALQLFQVLSSKGYLMGVATSTETEVARSHLEKTGLLPFLAGVVGGDLVQQGKPNPEVYHKIAEHLGVSAADCIAFEDSETGTRAAVASGAKTIQIPDLIPPSADMLEFGHVIAPSLLEGALKVDLIQTSDI</sequence>
<organism evidence="1 2">
    <name type="scientific">Octadecabacter temperatus</name>
    <dbReference type="NCBI Taxonomy" id="1458307"/>
    <lineage>
        <taxon>Bacteria</taxon>
        <taxon>Pseudomonadati</taxon>
        <taxon>Pseudomonadota</taxon>
        <taxon>Alphaproteobacteria</taxon>
        <taxon>Rhodobacterales</taxon>
        <taxon>Roseobacteraceae</taxon>
        <taxon>Octadecabacter</taxon>
    </lineage>
</organism>
<dbReference type="Pfam" id="PF13419">
    <property type="entry name" value="HAD_2"/>
    <property type="match status" value="1"/>
</dbReference>
<gene>
    <name evidence="1" type="ORF">OSB_26270</name>
</gene>
<protein>
    <submittedName>
        <fullName evidence="1">Phosphorylated carbohydrates phosphatase</fullName>
        <ecNumber evidence="1">3.1.3.-</ecNumber>
    </submittedName>
</protein>
<dbReference type="InterPro" id="IPR023214">
    <property type="entry name" value="HAD_sf"/>
</dbReference>
<dbReference type="SUPFAM" id="SSF56784">
    <property type="entry name" value="HAD-like"/>
    <property type="match status" value="1"/>
</dbReference>
<accession>A0A0K0Y855</accession>
<dbReference type="NCBIfam" id="TIGR01509">
    <property type="entry name" value="HAD-SF-IA-v3"/>
    <property type="match status" value="1"/>
</dbReference>
<dbReference type="PANTHER" id="PTHR18901">
    <property type="entry name" value="2-DEOXYGLUCOSE-6-PHOSPHATE PHOSPHATASE 2"/>
    <property type="match status" value="1"/>
</dbReference>
<evidence type="ECO:0000313" key="2">
    <source>
        <dbReference type="Proteomes" id="UP000067444"/>
    </source>
</evidence>
<keyword evidence="1" id="KW-0378">Hydrolase</keyword>
<dbReference type="CDD" id="cd07505">
    <property type="entry name" value="HAD_BPGM-like"/>
    <property type="match status" value="1"/>
</dbReference>
<dbReference type="KEGG" id="otm:OSB_26270"/>
<dbReference type="Gene3D" id="1.10.150.240">
    <property type="entry name" value="Putative phosphatase, domain 2"/>
    <property type="match status" value="1"/>
</dbReference>
<dbReference type="EC" id="3.1.3.-" evidence="1"/>
<name>A0A0K0Y855_9RHOB</name>
<dbReference type="GO" id="GO:0016787">
    <property type="term" value="F:hydrolase activity"/>
    <property type="evidence" value="ECO:0007669"/>
    <property type="project" value="UniProtKB-KW"/>
</dbReference>
<dbReference type="SFLD" id="SFLDG01129">
    <property type="entry name" value="C1.5:_HAD__Beta-PGM__Phosphata"/>
    <property type="match status" value="1"/>
</dbReference>
<dbReference type="PANTHER" id="PTHR18901:SF38">
    <property type="entry name" value="PSEUDOURIDINE-5'-PHOSPHATASE"/>
    <property type="match status" value="1"/>
</dbReference>
<proteinExistence type="predicted"/>